<proteinExistence type="predicted"/>
<protein>
    <recommendedName>
        <fullName evidence="3">Methanethiol oxidase</fullName>
    </recommendedName>
</protein>
<evidence type="ECO:0000313" key="2">
    <source>
        <dbReference type="Proteomes" id="UP001054857"/>
    </source>
</evidence>
<evidence type="ECO:0008006" key="3">
    <source>
        <dbReference type="Google" id="ProtNLM"/>
    </source>
</evidence>
<sequence length="329" mass="35826">MMQAYSMRLCLQRASMITLAALMLTAVRFRFACAADPSKPEYLYVWSGAQNASLARDSLFVFCADPGPDFGKLLNIIETPYNGLEPHHCRSSVDGRWLACSALLAALSGLPTILFFDLTNPAKPVLLHNATMPPNSAFADEFAATPDGGFVVTMMGDKNGRAPGRVARYDANLNLMGEFPKNVSTIPQANSFNPHGIAADFNHNTMMTVDYLEPESTLVGFNLTARNTARLWNLRDLSIITTYTLPKSVRAKGAMDAVATGRGGYFFTGGNGYVFYLDPTDPKERKRSGPAVRAVRAPRSVPLSYTFTALAIGDAVAIARVRQYGFNMP</sequence>
<gene>
    <name evidence="1" type="ORF">Agub_g7459</name>
</gene>
<dbReference type="EMBL" id="BMAR01000011">
    <property type="protein sequence ID" value="GFR45986.1"/>
    <property type="molecule type" value="Genomic_DNA"/>
</dbReference>
<name>A0AAD3DQ42_9CHLO</name>
<evidence type="ECO:0000313" key="1">
    <source>
        <dbReference type="EMBL" id="GFR45986.1"/>
    </source>
</evidence>
<comment type="caution">
    <text evidence="1">The sequence shown here is derived from an EMBL/GenBank/DDBJ whole genome shotgun (WGS) entry which is preliminary data.</text>
</comment>
<keyword evidence="2" id="KW-1185">Reference proteome</keyword>
<dbReference type="SUPFAM" id="SSF63829">
    <property type="entry name" value="Calcium-dependent phosphotriesterase"/>
    <property type="match status" value="1"/>
</dbReference>
<reference evidence="1 2" key="1">
    <citation type="journal article" date="2021" name="Sci. Rep.">
        <title>Genome sequencing of the multicellular alga Astrephomene provides insights into convergent evolution of germ-soma differentiation.</title>
        <authorList>
            <person name="Yamashita S."/>
            <person name="Yamamoto K."/>
            <person name="Matsuzaki R."/>
            <person name="Suzuki S."/>
            <person name="Yamaguchi H."/>
            <person name="Hirooka S."/>
            <person name="Minakuchi Y."/>
            <person name="Miyagishima S."/>
            <person name="Kawachi M."/>
            <person name="Toyoda A."/>
            <person name="Nozaki H."/>
        </authorList>
    </citation>
    <scope>NUCLEOTIDE SEQUENCE [LARGE SCALE GENOMIC DNA]</scope>
    <source>
        <strain evidence="1 2">NIES-4017</strain>
    </source>
</reference>
<dbReference type="Proteomes" id="UP001054857">
    <property type="component" value="Unassembled WGS sequence"/>
</dbReference>
<dbReference type="AlphaFoldDB" id="A0AAD3DQ42"/>
<organism evidence="1 2">
    <name type="scientific">Astrephomene gubernaculifera</name>
    <dbReference type="NCBI Taxonomy" id="47775"/>
    <lineage>
        <taxon>Eukaryota</taxon>
        <taxon>Viridiplantae</taxon>
        <taxon>Chlorophyta</taxon>
        <taxon>core chlorophytes</taxon>
        <taxon>Chlorophyceae</taxon>
        <taxon>CS clade</taxon>
        <taxon>Chlamydomonadales</taxon>
        <taxon>Astrephomenaceae</taxon>
        <taxon>Astrephomene</taxon>
    </lineage>
</organism>
<feature type="non-terminal residue" evidence="1">
    <location>
        <position position="329"/>
    </location>
</feature>
<accession>A0AAD3DQ42</accession>